<feature type="compositionally biased region" description="Low complexity" evidence="1">
    <location>
        <begin position="1484"/>
        <end position="1499"/>
    </location>
</feature>
<feature type="compositionally biased region" description="Basic and acidic residues" evidence="1">
    <location>
        <begin position="366"/>
        <end position="375"/>
    </location>
</feature>
<feature type="compositionally biased region" description="Gly residues" evidence="1">
    <location>
        <begin position="351"/>
        <end position="362"/>
    </location>
</feature>
<dbReference type="Gene3D" id="1.25.40.20">
    <property type="entry name" value="Ankyrin repeat-containing domain"/>
    <property type="match status" value="1"/>
</dbReference>
<evidence type="ECO:0000256" key="1">
    <source>
        <dbReference type="SAM" id="MobiDB-lite"/>
    </source>
</evidence>
<feature type="compositionally biased region" description="Basic and acidic residues" evidence="1">
    <location>
        <begin position="476"/>
        <end position="486"/>
    </location>
</feature>
<dbReference type="Proteomes" id="UP000612055">
    <property type="component" value="Unassembled WGS sequence"/>
</dbReference>
<feature type="region of interest" description="Disordered" evidence="1">
    <location>
        <begin position="869"/>
        <end position="903"/>
    </location>
</feature>
<feature type="compositionally biased region" description="Low complexity" evidence="1">
    <location>
        <begin position="129"/>
        <end position="156"/>
    </location>
</feature>
<feature type="region of interest" description="Disordered" evidence="1">
    <location>
        <begin position="707"/>
        <end position="737"/>
    </location>
</feature>
<feature type="region of interest" description="Disordered" evidence="1">
    <location>
        <begin position="1154"/>
        <end position="1249"/>
    </location>
</feature>
<dbReference type="OrthoDB" id="553161at2759"/>
<keyword evidence="4" id="KW-1185">Reference proteome</keyword>
<feature type="compositionally biased region" description="Low complexity" evidence="1">
    <location>
        <begin position="630"/>
        <end position="642"/>
    </location>
</feature>
<feature type="transmembrane region" description="Helical" evidence="2">
    <location>
        <begin position="1768"/>
        <end position="1794"/>
    </location>
</feature>
<feature type="region of interest" description="Disordered" evidence="1">
    <location>
        <begin position="1851"/>
        <end position="1874"/>
    </location>
</feature>
<feature type="compositionally biased region" description="Low complexity" evidence="1">
    <location>
        <begin position="338"/>
        <end position="350"/>
    </location>
</feature>
<feature type="region of interest" description="Disordered" evidence="1">
    <location>
        <begin position="1475"/>
        <end position="1520"/>
    </location>
</feature>
<feature type="compositionally biased region" description="Low complexity" evidence="1">
    <location>
        <begin position="1196"/>
        <end position="1221"/>
    </location>
</feature>
<feature type="compositionally biased region" description="Low complexity" evidence="1">
    <location>
        <begin position="413"/>
        <end position="434"/>
    </location>
</feature>
<feature type="compositionally biased region" description="Low complexity" evidence="1">
    <location>
        <begin position="164"/>
        <end position="181"/>
    </location>
</feature>
<feature type="compositionally biased region" description="Polar residues" evidence="1">
    <location>
        <begin position="319"/>
        <end position="330"/>
    </location>
</feature>
<comment type="caution">
    <text evidence="3">The sequence shown here is derived from an EMBL/GenBank/DDBJ whole genome shotgun (WGS) entry which is preliminary data.</text>
</comment>
<dbReference type="InterPro" id="IPR036770">
    <property type="entry name" value="Ankyrin_rpt-contain_sf"/>
</dbReference>
<feature type="compositionally biased region" description="Basic and acidic residues" evidence="1">
    <location>
        <begin position="1864"/>
        <end position="1874"/>
    </location>
</feature>
<feature type="transmembrane region" description="Helical" evidence="2">
    <location>
        <begin position="1733"/>
        <end position="1756"/>
    </location>
</feature>
<name>A0A836BUJ7_9CHLO</name>
<dbReference type="EMBL" id="JAEHOE010000076">
    <property type="protein sequence ID" value="KAG2489132.1"/>
    <property type="molecule type" value="Genomic_DNA"/>
</dbReference>
<feature type="region of interest" description="Disordered" evidence="1">
    <location>
        <begin position="950"/>
        <end position="987"/>
    </location>
</feature>
<feature type="transmembrane region" description="Helical" evidence="2">
    <location>
        <begin position="1645"/>
        <end position="1666"/>
    </location>
</feature>
<keyword evidence="2" id="KW-0812">Transmembrane</keyword>
<keyword evidence="2" id="KW-1133">Transmembrane helix</keyword>
<evidence type="ECO:0000313" key="3">
    <source>
        <dbReference type="EMBL" id="KAG2489132.1"/>
    </source>
</evidence>
<feature type="region of interest" description="Disordered" evidence="1">
    <location>
        <begin position="115"/>
        <end position="195"/>
    </location>
</feature>
<feature type="compositionally biased region" description="Acidic residues" evidence="1">
    <location>
        <begin position="1174"/>
        <end position="1186"/>
    </location>
</feature>
<feature type="compositionally biased region" description="Low complexity" evidence="1">
    <location>
        <begin position="662"/>
        <end position="671"/>
    </location>
</feature>
<feature type="region of interest" description="Disordered" evidence="1">
    <location>
        <begin position="1580"/>
        <end position="1606"/>
    </location>
</feature>
<dbReference type="SUPFAM" id="SSF48403">
    <property type="entry name" value="Ankyrin repeat"/>
    <property type="match status" value="1"/>
</dbReference>
<feature type="compositionally biased region" description="Low complexity" evidence="1">
    <location>
        <begin position="1593"/>
        <end position="1606"/>
    </location>
</feature>
<keyword evidence="2" id="KW-0472">Membrane</keyword>
<organism evidence="3 4">
    <name type="scientific">Edaphochlamys debaryana</name>
    <dbReference type="NCBI Taxonomy" id="47281"/>
    <lineage>
        <taxon>Eukaryota</taxon>
        <taxon>Viridiplantae</taxon>
        <taxon>Chlorophyta</taxon>
        <taxon>core chlorophytes</taxon>
        <taxon>Chlorophyceae</taxon>
        <taxon>CS clade</taxon>
        <taxon>Chlamydomonadales</taxon>
        <taxon>Chlamydomonadales incertae sedis</taxon>
        <taxon>Edaphochlamys</taxon>
    </lineage>
</organism>
<evidence type="ECO:0000256" key="2">
    <source>
        <dbReference type="SAM" id="Phobius"/>
    </source>
</evidence>
<feature type="compositionally biased region" description="Gly residues" evidence="1">
    <location>
        <begin position="651"/>
        <end position="661"/>
    </location>
</feature>
<feature type="region of interest" description="Disordered" evidence="1">
    <location>
        <begin position="256"/>
        <end position="501"/>
    </location>
</feature>
<feature type="transmembrane region" description="Helical" evidence="2">
    <location>
        <begin position="1678"/>
        <end position="1706"/>
    </location>
</feature>
<feature type="region of interest" description="Disordered" evidence="1">
    <location>
        <begin position="610"/>
        <end position="682"/>
    </location>
</feature>
<protein>
    <submittedName>
        <fullName evidence="3">Uncharacterized protein</fullName>
    </submittedName>
</protein>
<evidence type="ECO:0000313" key="4">
    <source>
        <dbReference type="Proteomes" id="UP000612055"/>
    </source>
</evidence>
<proteinExistence type="predicted"/>
<reference evidence="3" key="1">
    <citation type="journal article" date="2020" name="bioRxiv">
        <title>Comparative genomics of Chlamydomonas.</title>
        <authorList>
            <person name="Craig R.J."/>
            <person name="Hasan A.R."/>
            <person name="Ness R.W."/>
            <person name="Keightley P.D."/>
        </authorList>
    </citation>
    <scope>NUCLEOTIDE SEQUENCE</scope>
    <source>
        <strain evidence="3">CCAP 11/70</strain>
    </source>
</reference>
<accession>A0A836BUJ7</accession>
<sequence>MVHAIELKLEGPHLTDLPSDFAQRLTDFLTHTLGTPPLHIGVCQGCIVLVAVLLEMGRGAAVAGPAARRLHRRFVASMGRDGAGSLPAQLLAFVRGVLPADAAPAHVTVLHNRRRYELDPRAGPNGQRATEQTQEAGTAAGTQAGNNASGAAGAAAVSPREGCSGAPVGPPARAVASAPSGAAPPPGPMLGGGSTGASGPNAVALAGAAGMSGSGGSCGTWGSSGMSPDLGGAWGNSSGRKGCVQGAGARLQLIPAADSSSGSGPGPVGGMAASGMPSLDVRRRSDRGPGPGPGFSTPLERVREHLPQGPERGAGSDKASVQQDDSSSLLPVSAKDPSAASSRASRLSAGPQGGADGSGPGGREALAVERLDPRHLAHQLRSHLDADAGVPDAPSSSRSGRPSPGPRQPLYESAAAAAASSLQSAPLSPSAPWAVRQGLEPRSGPPTGPSIHAGVLEAFAADRSPEEQAAVVAAAREARPLRRSSSDAKSSPSGNTPHVPTMASLMGAAEALAKHARGDEYEADERCLLSGGNGGGSHSYGEPTVGGCGPRFVPSRGMGAHDVQVLGPGELGFAEDAGSSISFQPGVPIGSGSASARGSVRLAAPIAVPTIGIGPDSRRGAGIGSGGTVGSLSGSTTPSVPSRGASRMPSGSGGLASGGGSSLLPSGMSAPHGSGSMTFSAATHGPTLADRLGSFVSSRDLGPPGWARGSYAPPYRGGSQGPDTGRPPSAAALIPGASPDSAGVGGVGILLGPGVSSGSSARSLLSVMDAPEAVARPLTPNGLLANRFRQAPPPAVQLLGPAVAVWPPSTATSLTAAAAAAAAAAAPSHVRPGTSSAVSSGDSAAAAAAPAAAGAQAASLGLTLTLSCPDKLVRTPTPPSPRSRGRGSRRCSSGSDGQAASWDPAVTQVSQMVAWNRAGIVPVVQSDDSAQGRTRVTLLLPPSIPMHLASSSSLRSPLQGPSEVLAPSDASAGPQPAAPRPGNLAGPQAGPPATQLLYIAWRRGQSLGAPCPVLLLPAELSHVVTELQELQPPAAHAVHVLSYYAFLADLGMWLEAIHLPLTAAASRLGASGLSQTASASLAGVSGPQPRAAAAAVPAAAAVNNDAEAAGISAVTAAVVASAAAAASPVAASTPPAWGSQPVVAARASSAGEASRLRARKPAALSPTAKAAAAADEEDEDDDDEESDMRSPFRTTSAPLDSPAPAAAAPAPRQSLPAASAPAGPPPARLGSMGTGTGMSSAGLGVGSSGADSEERIARLAEEVLAVGCSLLAHAVACGAVETSRIIVRLLLAHGARFQQLSASGASGASALGLGLVAGPLVRQGQGSAASSPPGGSTPDGLARGPLLRGVLEACRRGNDNGYTLLHMAVLSRSVPMLRLLVVTWPREIGLPLAELNSADRTGRTPLNYLTAGAGYGGAGVTIRGGGSQAAAVDFMATAVTLLRAAVEEAAAAQPAGAAAAAAAVPARPQRLQVVDEGSGDGLQGTARTSAASTGSRASSVTEAGLPPPGSTEGWAAAAAAAEPWEAEAAAHPAPALRSLGVGRPLSSSAGAASDPTAAAAVRAVSLVRRSRSDGGRLLATPAAAARGSGEAPSRMGSGSVSGAGSSAGVSPRASVRDLLGAPLWWMLAPSGDLEHAVASAVRRPLWAGCLLLLGCLQALVSLFLGMTRLRLLPPTASLLVLPGCLLWAPAASVLLAACLAAALVLMCPARAALAPWLPAAVTAAGRTAAAVEALAFGALVAPAAYIGGSGAAAALAEALAAPGGLLRVLSGAAVLSGWEAGVTMVTMCLAPAIMEGVVPYHRAFLLAFEYGTPLAYVILYDSGPAALAYMAWAAWSVAVGMAAATLPQTGAPLPSAHAPPQVPADRRGREARRQ</sequence>
<gene>
    <name evidence="3" type="ORF">HYH03_012358</name>
</gene>